<organism evidence="2">
    <name type="scientific">Octopus bimaculoides</name>
    <name type="common">California two-spotted octopus</name>
    <dbReference type="NCBI Taxonomy" id="37653"/>
    <lineage>
        <taxon>Eukaryota</taxon>
        <taxon>Metazoa</taxon>
        <taxon>Spiralia</taxon>
        <taxon>Lophotrochozoa</taxon>
        <taxon>Mollusca</taxon>
        <taxon>Cephalopoda</taxon>
        <taxon>Coleoidea</taxon>
        <taxon>Octopodiformes</taxon>
        <taxon>Octopoda</taxon>
        <taxon>Incirrata</taxon>
        <taxon>Octopodidae</taxon>
        <taxon>Octopus</taxon>
    </lineage>
</organism>
<keyword evidence="1" id="KW-1133">Transmembrane helix</keyword>
<gene>
    <name evidence="2" type="ORF">OCBIM_22028973mg</name>
</gene>
<name>A0A0L8I7Y7_OCTBM</name>
<evidence type="ECO:0000256" key="1">
    <source>
        <dbReference type="SAM" id="Phobius"/>
    </source>
</evidence>
<feature type="transmembrane region" description="Helical" evidence="1">
    <location>
        <begin position="25"/>
        <end position="46"/>
    </location>
</feature>
<keyword evidence="1" id="KW-0812">Transmembrane</keyword>
<dbReference type="AlphaFoldDB" id="A0A0L8I7Y7"/>
<proteinExistence type="predicted"/>
<keyword evidence="1" id="KW-0472">Membrane</keyword>
<protein>
    <submittedName>
        <fullName evidence="2">Uncharacterized protein</fullName>
    </submittedName>
</protein>
<dbReference type="EMBL" id="KQ416278">
    <property type="protein sequence ID" value="KOF97608.1"/>
    <property type="molecule type" value="Genomic_DNA"/>
</dbReference>
<sequence length="49" mass="5882">MGNFHMCYTDTPLSVHYKQCHHSNLWHLIYETIFQVYLVLTTLLTINLK</sequence>
<reference evidence="2" key="1">
    <citation type="submission" date="2015-07" db="EMBL/GenBank/DDBJ databases">
        <title>MeaNS - Measles Nucleotide Surveillance Program.</title>
        <authorList>
            <person name="Tran T."/>
            <person name="Druce J."/>
        </authorList>
    </citation>
    <scope>NUCLEOTIDE SEQUENCE</scope>
    <source>
        <strain evidence="2">UCB-OBI-ISO-001</strain>
        <tissue evidence="2">Gonad</tissue>
    </source>
</reference>
<accession>A0A0L8I7Y7</accession>
<evidence type="ECO:0000313" key="2">
    <source>
        <dbReference type="EMBL" id="KOF97608.1"/>
    </source>
</evidence>